<evidence type="ECO:0000313" key="3">
    <source>
        <dbReference type="Proteomes" id="UP001153069"/>
    </source>
</evidence>
<protein>
    <submittedName>
        <fullName evidence="2">Uncharacterized protein</fullName>
    </submittedName>
</protein>
<organism evidence="2 3">
    <name type="scientific">Seminavis robusta</name>
    <dbReference type="NCBI Taxonomy" id="568900"/>
    <lineage>
        <taxon>Eukaryota</taxon>
        <taxon>Sar</taxon>
        <taxon>Stramenopiles</taxon>
        <taxon>Ochrophyta</taxon>
        <taxon>Bacillariophyta</taxon>
        <taxon>Bacillariophyceae</taxon>
        <taxon>Bacillariophycidae</taxon>
        <taxon>Naviculales</taxon>
        <taxon>Naviculaceae</taxon>
        <taxon>Seminavis</taxon>
    </lineage>
</organism>
<name>A0A9N8DRL0_9STRA</name>
<gene>
    <name evidence="2" type="ORF">SEMRO_320_G116510.1</name>
</gene>
<evidence type="ECO:0000256" key="1">
    <source>
        <dbReference type="SAM" id="MobiDB-lite"/>
    </source>
</evidence>
<accession>A0A9N8DRL0</accession>
<comment type="caution">
    <text evidence="2">The sequence shown here is derived from an EMBL/GenBank/DDBJ whole genome shotgun (WGS) entry which is preliminary data.</text>
</comment>
<reference evidence="2" key="1">
    <citation type="submission" date="2020-06" db="EMBL/GenBank/DDBJ databases">
        <authorList>
            <consortium name="Plant Systems Biology data submission"/>
        </authorList>
    </citation>
    <scope>NUCLEOTIDE SEQUENCE</scope>
    <source>
        <strain evidence="2">D6</strain>
    </source>
</reference>
<dbReference type="EMBL" id="CAICTM010000319">
    <property type="protein sequence ID" value="CAB9507782.1"/>
    <property type="molecule type" value="Genomic_DNA"/>
</dbReference>
<feature type="region of interest" description="Disordered" evidence="1">
    <location>
        <begin position="18"/>
        <end position="37"/>
    </location>
</feature>
<proteinExistence type="predicted"/>
<evidence type="ECO:0000313" key="2">
    <source>
        <dbReference type="EMBL" id="CAB9507782.1"/>
    </source>
</evidence>
<keyword evidence="3" id="KW-1185">Reference proteome</keyword>
<sequence>MPNSYLSRMMKVKFTAGPVAAGPANDKPTHEPNKKSRRVGFHKIVVHEYPAATSYAEKCELWYDAKTLNAAIQADIIAMLRSEMGIWDVSLTGNTYRGLEPFRPQYKDHVNRDVRPYIKAVVDKSYTLRRAHKIHHRLCPKAAENAAVEEPLYRFASQFTNRAQDLALRTAAKDYEEVLEMYQLEKQSLFWEEAVALEKKSEIAGIDKPLHQSLVPRSA</sequence>
<dbReference type="Proteomes" id="UP001153069">
    <property type="component" value="Unassembled WGS sequence"/>
</dbReference>
<dbReference type="AlphaFoldDB" id="A0A9N8DRL0"/>